<protein>
    <recommendedName>
        <fullName evidence="3">ARM repeat superfamily protein</fullName>
    </recommendedName>
</protein>
<dbReference type="OrthoDB" id="10250600at2759"/>
<evidence type="ECO:0008006" key="3">
    <source>
        <dbReference type="Google" id="ProtNLM"/>
    </source>
</evidence>
<dbReference type="Pfam" id="PF10508">
    <property type="entry name" value="Proteasom_PSMB"/>
    <property type="match status" value="1"/>
</dbReference>
<organism evidence="1 2">
    <name type="scientific">Gossypium anomalum</name>
    <dbReference type="NCBI Taxonomy" id="47600"/>
    <lineage>
        <taxon>Eukaryota</taxon>
        <taxon>Viridiplantae</taxon>
        <taxon>Streptophyta</taxon>
        <taxon>Embryophyta</taxon>
        <taxon>Tracheophyta</taxon>
        <taxon>Spermatophyta</taxon>
        <taxon>Magnoliopsida</taxon>
        <taxon>eudicotyledons</taxon>
        <taxon>Gunneridae</taxon>
        <taxon>Pentapetalae</taxon>
        <taxon>rosids</taxon>
        <taxon>malvids</taxon>
        <taxon>Malvales</taxon>
        <taxon>Malvaceae</taxon>
        <taxon>Malvoideae</taxon>
        <taxon>Gossypium</taxon>
    </lineage>
</organism>
<reference evidence="1 2" key="1">
    <citation type="journal article" date="2021" name="bioRxiv">
        <title>The Gossypium anomalum genome as a resource for cotton improvement and evolutionary analysis of hybrid incompatibility.</title>
        <authorList>
            <person name="Grover C.E."/>
            <person name="Yuan D."/>
            <person name="Arick M.A."/>
            <person name="Miller E.R."/>
            <person name="Hu G."/>
            <person name="Peterson D.G."/>
            <person name="Wendel J.F."/>
            <person name="Udall J.A."/>
        </authorList>
    </citation>
    <scope>NUCLEOTIDE SEQUENCE [LARGE SCALE GENOMIC DNA]</scope>
    <source>
        <strain evidence="1">JFW-Udall</strain>
        <tissue evidence="1">Leaf</tissue>
    </source>
</reference>
<evidence type="ECO:0000313" key="1">
    <source>
        <dbReference type="EMBL" id="KAG8492281.1"/>
    </source>
</evidence>
<dbReference type="InterPro" id="IPR011989">
    <property type="entry name" value="ARM-like"/>
</dbReference>
<dbReference type="SUPFAM" id="SSF48371">
    <property type="entry name" value="ARM repeat"/>
    <property type="match status" value="1"/>
</dbReference>
<name>A0A8J5YLX1_9ROSI</name>
<comment type="caution">
    <text evidence="1">The sequence shown here is derived from an EMBL/GenBank/DDBJ whole genome shotgun (WGS) entry which is preliminary data.</text>
</comment>
<dbReference type="PANTHER" id="PTHR13554:SF10">
    <property type="entry name" value="26S PROTEASOME NON-ATPASE REGULATORY SUBUNIT 5"/>
    <property type="match status" value="1"/>
</dbReference>
<dbReference type="AlphaFoldDB" id="A0A8J5YLX1"/>
<evidence type="ECO:0000313" key="2">
    <source>
        <dbReference type="Proteomes" id="UP000701853"/>
    </source>
</evidence>
<dbReference type="InterPro" id="IPR019538">
    <property type="entry name" value="PSMD5"/>
</dbReference>
<keyword evidence="2" id="KW-1185">Reference proteome</keyword>
<dbReference type="EMBL" id="JAHUZN010000005">
    <property type="protein sequence ID" value="KAG8492281.1"/>
    <property type="molecule type" value="Genomic_DNA"/>
</dbReference>
<dbReference type="GO" id="GO:0043248">
    <property type="term" value="P:proteasome assembly"/>
    <property type="evidence" value="ECO:0007669"/>
    <property type="project" value="InterPro"/>
</dbReference>
<dbReference type="Gene3D" id="1.25.10.10">
    <property type="entry name" value="Leucine-rich Repeat Variant"/>
    <property type="match status" value="1"/>
</dbReference>
<proteinExistence type="predicted"/>
<sequence>MVHSPFNFIFVHASLPKFLSFTDVSAALTLALKISLSSPLHSHSRQSTTMDEEFSLDDPTQLLDSASDFAHHPGSLNDAAVKDFLDRFPLPVIISALQTKPDVPGLENTLVACLERVFKTKYGASLIPQYMTFVQVGLKADSQIVRCLSCKTVSSFLKNFDDKSIYAIKLIIDCDIYPLLLDCLVNGDEQVATAAIDAIKNLAQFPEAMGIIFPSNINEATHLGNVASRCSSLGRVRVLSLIVKLFSISSSIASVIYNSNLLSLLEAEIKNSNDTLVTLSALELLYETVMQLTEVQHGAEFLARTTFQLLHSIISNSSMESILRSRALMISGRLLSKENIYMFVDEPSAKSLISAIDVRLGLLDSQDTDERESALEALGGIGLSIQGAVLLLTSFPPAARHIVHAAFDRQGGGKQLAALHALGNIVGENRPEDGVILNGDAEESLRRLVYEVASESSKLTPSGLLLSVLQQAAEFRLAGYRVITGLVARVWCLMEICSKPEIINIVTDPTAETTKIAMEARYNCCKAIHRSFMSSKLVSDPALSGIAGKLQEAVQRGPYLVRKHTESTPVVMTAERF</sequence>
<gene>
    <name evidence="1" type="ORF">CXB51_009803</name>
</gene>
<dbReference type="Proteomes" id="UP000701853">
    <property type="component" value="Chromosome 5"/>
</dbReference>
<accession>A0A8J5YLX1</accession>
<dbReference type="GO" id="GO:0005829">
    <property type="term" value="C:cytosol"/>
    <property type="evidence" value="ECO:0007669"/>
    <property type="project" value="TreeGrafter"/>
</dbReference>
<dbReference type="PANTHER" id="PTHR13554">
    <property type="entry name" value="26S PROTEASOME NON-ATPASE REGULATORY SUBUNIT 5-RELATED"/>
    <property type="match status" value="1"/>
</dbReference>
<dbReference type="InterPro" id="IPR016024">
    <property type="entry name" value="ARM-type_fold"/>
</dbReference>